<sequence>MKILLPFLIFSTYLVSTSSAETKIKKTSSGWQMTVDAKPFYIKGFTWSHTPVGKKYDYNLFAESEEIIKAALERDLSLIQAAGGNTLRHVYPAKWMKFIHENYGLHFIANDYCGRYGLTIDGEFLPQTNYSDPKTREHIKQTWRDLVITNREVPGLLAYALGNENNYGLEWVSQAVENLPEGERQSAKARYLYSLFNEIALEVKKLDPKHPVGIVNGDLQYLDLIVELCPDIDFLGVNAYRGKDFSDLFEQVKTKLGKPVILMETGCDAYHAVEKKEDELSQARMVHDNWVDLYRHTSNNGGSGNCLGGLHFQWADEWWKTGQEYELSKHNTSGSWHHARYTHDAAADQNMNEEWFGVCAISPKTHNGVHLIRPRAAYFALTNLWKKSPYALNPKEIEKLVFQSEAVSEQSHDSKLKFETLQSNAKQSFQPPSKVSLPAYVYQEGGGEMLWSPSGLMPEKNFLSIDPKSLVKPHRGEHCLEVQYNSGGDWSGLQWQHPAGDWENNNPGGYDLTEAKTLSLWARGQKGGEQVTLNMGGALTGRYPNTTQADFGSINLTTEWKQFTFSLDGKDLRRIKNPLTLVFKGSGFPYRVFLDDIKFE</sequence>
<dbReference type="AlphaFoldDB" id="A0A918TPW4"/>
<dbReference type="InterPro" id="IPR017853">
    <property type="entry name" value="GH"/>
</dbReference>
<accession>A0A918TPW4</accession>
<proteinExistence type="predicted"/>
<dbReference type="Gene3D" id="2.60.120.430">
    <property type="entry name" value="Galactose-binding lectin"/>
    <property type="match status" value="1"/>
</dbReference>
<evidence type="ECO:0000259" key="1">
    <source>
        <dbReference type="Pfam" id="PF02836"/>
    </source>
</evidence>
<dbReference type="Gene3D" id="3.20.20.80">
    <property type="entry name" value="Glycosidases"/>
    <property type="match status" value="1"/>
</dbReference>
<gene>
    <name evidence="2" type="ORF">GCM10007100_20870</name>
</gene>
<dbReference type="EMBL" id="BMXI01000008">
    <property type="protein sequence ID" value="GHC54311.1"/>
    <property type="molecule type" value="Genomic_DNA"/>
</dbReference>
<protein>
    <recommendedName>
        <fullName evidence="1">Glycoside hydrolase family 2 catalytic domain-containing protein</fullName>
    </recommendedName>
</protein>
<dbReference type="InterPro" id="IPR008979">
    <property type="entry name" value="Galactose-bd-like_sf"/>
</dbReference>
<dbReference type="SUPFAM" id="SSF49785">
    <property type="entry name" value="Galactose-binding domain-like"/>
    <property type="match status" value="1"/>
</dbReference>
<feature type="domain" description="Glycoside hydrolase family 2 catalytic" evidence="1">
    <location>
        <begin position="32"/>
        <end position="296"/>
    </location>
</feature>
<evidence type="ECO:0000313" key="2">
    <source>
        <dbReference type="EMBL" id="GHC54311.1"/>
    </source>
</evidence>
<keyword evidence="3" id="KW-1185">Reference proteome</keyword>
<reference evidence="2" key="2">
    <citation type="submission" date="2020-09" db="EMBL/GenBank/DDBJ databases">
        <authorList>
            <person name="Sun Q."/>
            <person name="Kim S."/>
        </authorList>
    </citation>
    <scope>NUCLEOTIDE SEQUENCE</scope>
    <source>
        <strain evidence="2">KCTC 12988</strain>
    </source>
</reference>
<dbReference type="GO" id="GO:0005975">
    <property type="term" value="P:carbohydrate metabolic process"/>
    <property type="evidence" value="ECO:0007669"/>
    <property type="project" value="InterPro"/>
</dbReference>
<dbReference type="Pfam" id="PF02836">
    <property type="entry name" value="Glyco_hydro_2_C"/>
    <property type="match status" value="1"/>
</dbReference>
<dbReference type="RefSeq" id="WP_189569892.1">
    <property type="nucleotide sequence ID" value="NZ_BMXI01000008.1"/>
</dbReference>
<name>A0A918TPW4_9BACT</name>
<dbReference type="InterPro" id="IPR006103">
    <property type="entry name" value="Glyco_hydro_2_cat"/>
</dbReference>
<reference evidence="2" key="1">
    <citation type="journal article" date="2014" name="Int. J. Syst. Evol. Microbiol.">
        <title>Complete genome sequence of Corynebacterium casei LMG S-19264T (=DSM 44701T), isolated from a smear-ripened cheese.</title>
        <authorList>
            <consortium name="US DOE Joint Genome Institute (JGI-PGF)"/>
            <person name="Walter F."/>
            <person name="Albersmeier A."/>
            <person name="Kalinowski J."/>
            <person name="Ruckert C."/>
        </authorList>
    </citation>
    <scope>NUCLEOTIDE SEQUENCE</scope>
    <source>
        <strain evidence="2">KCTC 12988</strain>
    </source>
</reference>
<organism evidence="2 3">
    <name type="scientific">Roseibacillus persicicus</name>
    <dbReference type="NCBI Taxonomy" id="454148"/>
    <lineage>
        <taxon>Bacteria</taxon>
        <taxon>Pseudomonadati</taxon>
        <taxon>Verrucomicrobiota</taxon>
        <taxon>Verrucomicrobiia</taxon>
        <taxon>Verrucomicrobiales</taxon>
        <taxon>Verrucomicrobiaceae</taxon>
        <taxon>Roseibacillus</taxon>
    </lineage>
</organism>
<dbReference type="Proteomes" id="UP000644507">
    <property type="component" value="Unassembled WGS sequence"/>
</dbReference>
<dbReference type="SUPFAM" id="SSF51445">
    <property type="entry name" value="(Trans)glycosidases"/>
    <property type="match status" value="1"/>
</dbReference>
<evidence type="ECO:0000313" key="3">
    <source>
        <dbReference type="Proteomes" id="UP000644507"/>
    </source>
</evidence>
<comment type="caution">
    <text evidence="2">The sequence shown here is derived from an EMBL/GenBank/DDBJ whole genome shotgun (WGS) entry which is preliminary data.</text>
</comment>
<dbReference type="GO" id="GO:0004553">
    <property type="term" value="F:hydrolase activity, hydrolyzing O-glycosyl compounds"/>
    <property type="evidence" value="ECO:0007669"/>
    <property type="project" value="InterPro"/>
</dbReference>